<dbReference type="FunFam" id="3.30.2410.10:FF:000009">
    <property type="entry name" value="Probable E3 ubiquitin-protein ligase HECTD2"/>
    <property type="match status" value="1"/>
</dbReference>
<dbReference type="PROSITE" id="PS50237">
    <property type="entry name" value="HECT"/>
    <property type="match status" value="1"/>
</dbReference>
<dbReference type="GO" id="GO:0005737">
    <property type="term" value="C:cytoplasm"/>
    <property type="evidence" value="ECO:0007669"/>
    <property type="project" value="TreeGrafter"/>
</dbReference>
<keyword evidence="4" id="KW-0808">Transferase</keyword>
<evidence type="ECO:0000256" key="6">
    <source>
        <dbReference type="PROSITE-ProRule" id="PRU00104"/>
    </source>
</evidence>
<protein>
    <recommendedName>
        <fullName evidence="3">HECT-type E3 ubiquitin transferase</fullName>
        <ecNumber evidence="3">2.3.2.26</ecNumber>
    </recommendedName>
</protein>
<organism evidence="9">
    <name type="scientific">Aureoumbra lagunensis</name>
    <dbReference type="NCBI Taxonomy" id="44058"/>
    <lineage>
        <taxon>Eukaryota</taxon>
        <taxon>Sar</taxon>
        <taxon>Stramenopiles</taxon>
        <taxon>Ochrophyta</taxon>
        <taxon>Pelagophyceae</taxon>
        <taxon>Pelagomonadales</taxon>
        <taxon>Aureoumbra</taxon>
    </lineage>
</organism>
<dbReference type="GO" id="GO:0061630">
    <property type="term" value="F:ubiquitin protein ligase activity"/>
    <property type="evidence" value="ECO:0007669"/>
    <property type="project" value="UniProtKB-EC"/>
</dbReference>
<dbReference type="InterPro" id="IPR000569">
    <property type="entry name" value="HECT_dom"/>
</dbReference>
<dbReference type="Gene3D" id="3.30.2410.10">
    <property type="entry name" value="Hect, E3 ligase catalytic domain"/>
    <property type="match status" value="1"/>
</dbReference>
<keyword evidence="7" id="KW-1133">Transmembrane helix</keyword>
<evidence type="ECO:0000259" key="8">
    <source>
        <dbReference type="PROSITE" id="PS50237"/>
    </source>
</evidence>
<keyword evidence="7" id="KW-0472">Membrane</keyword>
<dbReference type="Gene3D" id="3.30.2160.10">
    <property type="entry name" value="Hect, E3 ligase catalytic domain"/>
    <property type="match status" value="1"/>
</dbReference>
<keyword evidence="5 6" id="KW-0833">Ubl conjugation pathway</keyword>
<dbReference type="PANTHER" id="PTHR11254">
    <property type="entry name" value="HECT DOMAIN UBIQUITIN-PROTEIN LIGASE"/>
    <property type="match status" value="1"/>
</dbReference>
<evidence type="ECO:0000256" key="1">
    <source>
        <dbReference type="ARBA" id="ARBA00000885"/>
    </source>
</evidence>
<dbReference type="PANTHER" id="PTHR11254:SF440">
    <property type="entry name" value="E3 UBIQUITIN-PROTEIN LIGASE NEDD-4"/>
    <property type="match status" value="1"/>
</dbReference>
<sequence>MAYEKCLSTCGCDGLPPIDPTISPSTILTIAPSTTKPTVQPTSSPTTLLVVSAAVAVDVNIDSEEVRLAIFNAVSSLKSIDQITITGRAALSSRRRHLLEDGVTYDRVDFTVIETRPNFLDELKSAVSSGALDDVVESTLSLELLNQVFTTQPSTSPTGGSGGGGSGGDGATAIVISVVIAIVVLLCLPLAYWFYRHRTASPAQKIPRPIVNVTPLEDEEDENIDDLKRRASKQLLAKLDSYQLRASRRVFDFEKNHVRWAGDNSEVAWLVRDMYSTSGDVCLVAAAVGVDVKVSTSDEVRSALQETHPSRAPFDSRMQILRKSLDRLRIDWTKGRVNISVRRNAIAADAYDQLCELPAERWSQPFFISFVNEAALDAGGVSREFFCLLIDELLNVSYGLFRYGAGYTYQLADDRDSSVQFGGNEKNRDARYTFVGRILGKIILEGHMISAHPAMPLLKHIVTEPIKFENLQALDYDYWKSLNDLTMLDADQVESLALTFSIAYEHFGEHIERELIPGGKNIAVTGNNVRQFIELRLKDRVCDVHKRGLSALLRGIYDVVPPDLLMLLSARELELALCGIPDIDVNEWRNSCQYGGEFKEQKEEHPVVRFFWEIVSSWPNEKKAQLLQWCTGTASVPVQGFEYLQGRDGVIRKFQLTSIGIDQAIYPRAHTCFNRIDLPLFDLKSELEDALDFVILTNSDEAIAGFSMD</sequence>
<dbReference type="InterPro" id="IPR050409">
    <property type="entry name" value="E3_ubiq-protein_ligase"/>
</dbReference>
<proteinExistence type="predicted"/>
<dbReference type="GO" id="GO:0016567">
    <property type="term" value="P:protein ubiquitination"/>
    <property type="evidence" value="ECO:0007669"/>
    <property type="project" value="TreeGrafter"/>
</dbReference>
<dbReference type="Gene3D" id="3.90.1750.10">
    <property type="entry name" value="Hect, E3 ligase catalytic domains"/>
    <property type="match status" value="1"/>
</dbReference>
<gene>
    <name evidence="9" type="ORF">ALAG00032_LOCUS8593</name>
</gene>
<dbReference type="SMART" id="SM00119">
    <property type="entry name" value="HECTc"/>
    <property type="match status" value="1"/>
</dbReference>
<comment type="catalytic activity">
    <reaction evidence="1">
        <text>S-ubiquitinyl-[E2 ubiquitin-conjugating enzyme]-L-cysteine + [acceptor protein]-L-lysine = [E2 ubiquitin-conjugating enzyme]-L-cysteine + N(6)-ubiquitinyl-[acceptor protein]-L-lysine.</text>
        <dbReference type="EC" id="2.3.2.26"/>
    </reaction>
</comment>
<evidence type="ECO:0000256" key="4">
    <source>
        <dbReference type="ARBA" id="ARBA00022679"/>
    </source>
</evidence>
<dbReference type="GO" id="GO:0006511">
    <property type="term" value="P:ubiquitin-dependent protein catabolic process"/>
    <property type="evidence" value="ECO:0007669"/>
    <property type="project" value="TreeGrafter"/>
</dbReference>
<accession>A0A7S3JX75</accession>
<evidence type="ECO:0000256" key="2">
    <source>
        <dbReference type="ARBA" id="ARBA00004906"/>
    </source>
</evidence>
<evidence type="ECO:0000256" key="5">
    <source>
        <dbReference type="ARBA" id="ARBA00022786"/>
    </source>
</evidence>
<comment type="pathway">
    <text evidence="2">Protein modification; protein ubiquitination.</text>
</comment>
<dbReference type="AlphaFoldDB" id="A0A7S3JX75"/>
<dbReference type="EC" id="2.3.2.26" evidence="3"/>
<evidence type="ECO:0000256" key="7">
    <source>
        <dbReference type="SAM" id="Phobius"/>
    </source>
</evidence>
<feature type="active site" description="Glycyl thioester intermediate" evidence="6">
    <location>
        <position position="672"/>
    </location>
</feature>
<evidence type="ECO:0000313" key="9">
    <source>
        <dbReference type="EMBL" id="CAE0367836.1"/>
    </source>
</evidence>
<dbReference type="SUPFAM" id="SSF56204">
    <property type="entry name" value="Hect, E3 ligase catalytic domain"/>
    <property type="match status" value="1"/>
</dbReference>
<dbReference type="InterPro" id="IPR035983">
    <property type="entry name" value="Hect_E3_ubiquitin_ligase"/>
</dbReference>
<dbReference type="Pfam" id="PF00632">
    <property type="entry name" value="HECT"/>
    <property type="match status" value="1"/>
</dbReference>
<feature type="transmembrane region" description="Helical" evidence="7">
    <location>
        <begin position="174"/>
        <end position="195"/>
    </location>
</feature>
<name>A0A7S3JX75_9STRA</name>
<dbReference type="EMBL" id="HBIJ01012648">
    <property type="protein sequence ID" value="CAE0367836.1"/>
    <property type="molecule type" value="Transcribed_RNA"/>
</dbReference>
<reference evidence="9" key="1">
    <citation type="submission" date="2021-01" db="EMBL/GenBank/DDBJ databases">
        <authorList>
            <person name="Corre E."/>
            <person name="Pelletier E."/>
            <person name="Niang G."/>
            <person name="Scheremetjew M."/>
            <person name="Finn R."/>
            <person name="Kale V."/>
            <person name="Holt S."/>
            <person name="Cochrane G."/>
            <person name="Meng A."/>
            <person name="Brown T."/>
            <person name="Cohen L."/>
        </authorList>
    </citation>
    <scope>NUCLEOTIDE SEQUENCE</scope>
    <source>
        <strain evidence="9">CCMP1510</strain>
    </source>
</reference>
<evidence type="ECO:0000256" key="3">
    <source>
        <dbReference type="ARBA" id="ARBA00012485"/>
    </source>
</evidence>
<feature type="domain" description="HECT" evidence="8">
    <location>
        <begin position="368"/>
        <end position="709"/>
    </location>
</feature>
<keyword evidence="7" id="KW-0812">Transmembrane</keyword>